<reference evidence="2 3" key="1">
    <citation type="journal article" date="2016" name="Nat. Commun.">
        <title>Thousands of microbial genomes shed light on interconnected biogeochemical processes in an aquifer system.</title>
        <authorList>
            <person name="Anantharaman K."/>
            <person name="Brown C.T."/>
            <person name="Hug L.A."/>
            <person name="Sharon I."/>
            <person name="Castelle C.J."/>
            <person name="Probst A.J."/>
            <person name="Thomas B.C."/>
            <person name="Singh A."/>
            <person name="Wilkins M.J."/>
            <person name="Karaoz U."/>
            <person name="Brodie E.L."/>
            <person name="Williams K.H."/>
            <person name="Hubbard S.S."/>
            <person name="Banfield J.F."/>
        </authorList>
    </citation>
    <scope>NUCLEOTIDE SEQUENCE [LARGE SCALE GENOMIC DNA]</scope>
</reference>
<protein>
    <submittedName>
        <fullName evidence="2">Uncharacterized protein</fullName>
    </submittedName>
</protein>
<proteinExistence type="predicted"/>
<evidence type="ECO:0000256" key="1">
    <source>
        <dbReference type="SAM" id="Phobius"/>
    </source>
</evidence>
<comment type="caution">
    <text evidence="2">The sequence shown here is derived from an EMBL/GenBank/DDBJ whole genome shotgun (WGS) entry which is preliminary data.</text>
</comment>
<accession>A0A1F5QCR8</accession>
<evidence type="ECO:0000313" key="3">
    <source>
        <dbReference type="Proteomes" id="UP000177235"/>
    </source>
</evidence>
<keyword evidence="1" id="KW-0472">Membrane</keyword>
<name>A0A1F5QCR8_9BACT</name>
<gene>
    <name evidence="2" type="ORF">A3J05_02145</name>
</gene>
<organism evidence="2 3">
    <name type="scientific">Candidatus Doudnabacteria bacterium RIFCSPLOWO2_02_FULL_48_13</name>
    <dbReference type="NCBI Taxonomy" id="1817845"/>
    <lineage>
        <taxon>Bacteria</taxon>
        <taxon>Candidatus Doudnaibacteriota</taxon>
    </lineage>
</organism>
<evidence type="ECO:0000313" key="2">
    <source>
        <dbReference type="EMBL" id="OGE99985.1"/>
    </source>
</evidence>
<keyword evidence="1" id="KW-0812">Transmembrane</keyword>
<feature type="transmembrane region" description="Helical" evidence="1">
    <location>
        <begin position="12"/>
        <end position="33"/>
    </location>
</feature>
<dbReference type="Proteomes" id="UP000177235">
    <property type="component" value="Unassembled WGS sequence"/>
</dbReference>
<dbReference type="AlphaFoldDB" id="A0A1F5QCR8"/>
<keyword evidence="1" id="KW-1133">Transmembrane helix</keyword>
<dbReference type="EMBL" id="MFFF01000005">
    <property type="protein sequence ID" value="OGE99985.1"/>
    <property type="molecule type" value="Genomic_DNA"/>
</dbReference>
<sequence length="320" mass="35842">MQNKKGHFHLHIRAVPALAFIVAVATAVGYTVWSKSYNYDDAYYPYQGSKAQKSLVDISDWKAYRNEELGFALEYPSEFTAAFNITSKTLQLTPVAKSKDFAGMTLSIQDNPQSLSMTNWWKTSSNYKSNFLVEEVPGGGIKIYSSDKRVFDSYVFLGRDKAVYQFYWSTLAEKVADQILYSFNFFTPKDTVSEWKTYSSGQHGFSVKYPEDVLVTVQPDAVVKFTQKGAATNTPPVVLIHSMEVSSVSQQWLNDVLPNYVLVPEKPVLDGKIVSTAAGRGEYKNHTLYMIPKDSGTMALVEIANSDLGKKILASFKLTK</sequence>